<reference evidence="1" key="2">
    <citation type="journal article" date="2015" name="Fish Shellfish Immunol.">
        <title>Early steps in the European eel (Anguilla anguilla)-Vibrio vulnificus interaction in the gills: Role of the RtxA13 toxin.</title>
        <authorList>
            <person name="Callol A."/>
            <person name="Pajuelo D."/>
            <person name="Ebbesson L."/>
            <person name="Teles M."/>
            <person name="MacKenzie S."/>
            <person name="Amaro C."/>
        </authorList>
    </citation>
    <scope>NUCLEOTIDE SEQUENCE</scope>
</reference>
<sequence>MYTNQSNTTAHITMLISNCLLSSCHSLDSVCFSSD</sequence>
<name>A0A0E9PJY8_ANGAN</name>
<dbReference type="AlphaFoldDB" id="A0A0E9PJY8"/>
<organism evidence="1">
    <name type="scientific">Anguilla anguilla</name>
    <name type="common">European freshwater eel</name>
    <name type="synonym">Muraena anguilla</name>
    <dbReference type="NCBI Taxonomy" id="7936"/>
    <lineage>
        <taxon>Eukaryota</taxon>
        <taxon>Metazoa</taxon>
        <taxon>Chordata</taxon>
        <taxon>Craniata</taxon>
        <taxon>Vertebrata</taxon>
        <taxon>Euteleostomi</taxon>
        <taxon>Actinopterygii</taxon>
        <taxon>Neopterygii</taxon>
        <taxon>Teleostei</taxon>
        <taxon>Anguilliformes</taxon>
        <taxon>Anguillidae</taxon>
        <taxon>Anguilla</taxon>
    </lineage>
</organism>
<evidence type="ECO:0000313" key="1">
    <source>
        <dbReference type="EMBL" id="JAH04946.1"/>
    </source>
</evidence>
<reference evidence="1" key="1">
    <citation type="submission" date="2014-11" db="EMBL/GenBank/DDBJ databases">
        <authorList>
            <person name="Amaro Gonzalez C."/>
        </authorList>
    </citation>
    <scope>NUCLEOTIDE SEQUENCE</scope>
</reference>
<accession>A0A0E9PJY8</accession>
<protein>
    <submittedName>
        <fullName evidence="1">Uncharacterized protein</fullName>
    </submittedName>
</protein>
<proteinExistence type="predicted"/>
<dbReference type="EMBL" id="GBXM01103631">
    <property type="protein sequence ID" value="JAH04946.1"/>
    <property type="molecule type" value="Transcribed_RNA"/>
</dbReference>